<reference evidence="2 3" key="1">
    <citation type="journal article" date="2021" name="Nat. Plants">
        <title>The Taxus genome provides insights into paclitaxel biosynthesis.</title>
        <authorList>
            <person name="Xiong X."/>
            <person name="Gou J."/>
            <person name="Liao Q."/>
            <person name="Li Y."/>
            <person name="Zhou Q."/>
            <person name="Bi G."/>
            <person name="Li C."/>
            <person name="Du R."/>
            <person name="Wang X."/>
            <person name="Sun T."/>
            <person name="Guo L."/>
            <person name="Liang H."/>
            <person name="Lu P."/>
            <person name="Wu Y."/>
            <person name="Zhang Z."/>
            <person name="Ro D.K."/>
            <person name="Shang Y."/>
            <person name="Huang S."/>
            <person name="Yan J."/>
        </authorList>
    </citation>
    <scope>NUCLEOTIDE SEQUENCE [LARGE SCALE GENOMIC DNA]</scope>
    <source>
        <strain evidence="2">Ta-2019</strain>
    </source>
</reference>
<feature type="compositionally biased region" description="Basic residues" evidence="1">
    <location>
        <begin position="1"/>
        <end position="10"/>
    </location>
</feature>
<keyword evidence="3" id="KW-1185">Reference proteome</keyword>
<proteinExistence type="predicted"/>
<name>A0AA38FTA1_TAXCH</name>
<evidence type="ECO:0000256" key="1">
    <source>
        <dbReference type="SAM" id="MobiDB-lite"/>
    </source>
</evidence>
<dbReference type="EMBL" id="JAHRHJ020000007">
    <property type="protein sequence ID" value="KAH9310197.1"/>
    <property type="molecule type" value="Genomic_DNA"/>
</dbReference>
<comment type="caution">
    <text evidence="2">The sequence shown here is derived from an EMBL/GenBank/DDBJ whole genome shotgun (WGS) entry which is preliminary data.</text>
</comment>
<organism evidence="2 3">
    <name type="scientific">Taxus chinensis</name>
    <name type="common">Chinese yew</name>
    <name type="synonym">Taxus wallichiana var. chinensis</name>
    <dbReference type="NCBI Taxonomy" id="29808"/>
    <lineage>
        <taxon>Eukaryota</taxon>
        <taxon>Viridiplantae</taxon>
        <taxon>Streptophyta</taxon>
        <taxon>Embryophyta</taxon>
        <taxon>Tracheophyta</taxon>
        <taxon>Spermatophyta</taxon>
        <taxon>Pinopsida</taxon>
        <taxon>Pinidae</taxon>
        <taxon>Conifers II</taxon>
        <taxon>Cupressales</taxon>
        <taxon>Taxaceae</taxon>
        <taxon>Taxus</taxon>
    </lineage>
</organism>
<protein>
    <submittedName>
        <fullName evidence="2">Uncharacterized protein</fullName>
    </submittedName>
</protein>
<feature type="region of interest" description="Disordered" evidence="1">
    <location>
        <begin position="1"/>
        <end position="21"/>
    </location>
</feature>
<gene>
    <name evidence="2" type="ORF">KI387_038108</name>
</gene>
<evidence type="ECO:0000313" key="2">
    <source>
        <dbReference type="EMBL" id="KAH9310197.1"/>
    </source>
</evidence>
<accession>A0AA38FTA1</accession>
<evidence type="ECO:0000313" key="3">
    <source>
        <dbReference type="Proteomes" id="UP000824469"/>
    </source>
</evidence>
<feature type="non-terminal residue" evidence="2">
    <location>
        <position position="1"/>
    </location>
</feature>
<dbReference type="Proteomes" id="UP000824469">
    <property type="component" value="Unassembled WGS sequence"/>
</dbReference>
<sequence length="72" mass="8390">RRNLNPHNRPRIAPPPHRLTLEAPPVTVTYDIEEPEEKVEIEEPEEENVGDDDNYLKVKEFDGNTHNGLIEY</sequence>
<feature type="non-terminal residue" evidence="2">
    <location>
        <position position="72"/>
    </location>
</feature>
<dbReference type="AlphaFoldDB" id="A0AA38FTA1"/>